<dbReference type="KEGG" id="atu:Atu1427"/>
<dbReference type="BioCyc" id="AGRO:ATU1427-MONOMER"/>
<dbReference type="PIR" id="AC2752">
    <property type="entry name" value="AC2752"/>
</dbReference>
<dbReference type="AlphaFoldDB" id="Q8UFH0"/>
<sequence>MWEVVTARDGIGIRPSNTFDVILGLVPRICQRLLNFDTLQMLGTGSSMTKESLTVPSPP</sequence>
<dbReference type="Proteomes" id="UP000000813">
    <property type="component" value="Chromosome circular"/>
</dbReference>
<evidence type="ECO:0000313" key="2">
    <source>
        <dbReference type="Proteomes" id="UP000000813"/>
    </source>
</evidence>
<dbReference type="HOGENOM" id="CLU_2949930_0_0_5"/>
<dbReference type="STRING" id="176299.Atu1427"/>
<gene>
    <name evidence="1" type="ordered locus">Atu1427</name>
</gene>
<dbReference type="OrthoDB" id="8404534at2"/>
<keyword evidence="2" id="KW-1185">Reference proteome</keyword>
<dbReference type="EMBL" id="AE007869">
    <property type="protein sequence ID" value="AAL42433.1"/>
    <property type="molecule type" value="Genomic_DNA"/>
</dbReference>
<accession>Q8UFH0</accession>
<name>Q8UFH0_AGRFC</name>
<reference evidence="1 2" key="2">
    <citation type="journal article" date="2001" name="Science">
        <title>Genome sequence of the plant pathogen and biotechnology agent Agrobacterium tumefaciens C58.</title>
        <authorList>
            <person name="Goodner B."/>
            <person name="Hinkle G."/>
            <person name="Gattung S."/>
            <person name="Miller N."/>
            <person name="Blanchard M."/>
            <person name="Qurollo B."/>
            <person name="Goldman B.S."/>
            <person name="Cao Y."/>
            <person name="Askenazi M."/>
            <person name="Halling C."/>
            <person name="Mullin L."/>
            <person name="Houmiel K."/>
            <person name="Gordon J."/>
            <person name="Vaudin M."/>
            <person name="Iartchouk O."/>
            <person name="Epp A."/>
            <person name="Liu F."/>
            <person name="Wollam C."/>
            <person name="Allinger M."/>
            <person name="Doughty D."/>
            <person name="Scott C."/>
            <person name="Lappas C."/>
            <person name="Markelz B."/>
            <person name="Flanagan C."/>
            <person name="Crowell C."/>
            <person name="Gurson J."/>
            <person name="Lomo C."/>
            <person name="Sear C."/>
            <person name="Strub G."/>
            <person name="Cielo C."/>
            <person name="Slater S."/>
        </authorList>
    </citation>
    <scope>NUCLEOTIDE SEQUENCE [LARGE SCALE GENOMIC DNA]</scope>
    <source>
        <strain evidence="2">C58 / ATCC 33970</strain>
    </source>
</reference>
<protein>
    <submittedName>
        <fullName evidence="1">Uncharacterized protein</fullName>
    </submittedName>
</protein>
<evidence type="ECO:0000313" key="1">
    <source>
        <dbReference type="EMBL" id="AAL42433.1"/>
    </source>
</evidence>
<reference evidence="1 2" key="1">
    <citation type="journal article" date="2001" name="Science">
        <title>The genome of the natural genetic engineer Agrobacterium tumefaciens C58.</title>
        <authorList>
            <person name="Wood D.W."/>
            <person name="Setubal J.C."/>
            <person name="Kaul R."/>
            <person name="Monks D.E."/>
            <person name="Kitajima J.P."/>
            <person name="Okura V.K."/>
            <person name="Zhou Y."/>
            <person name="Chen L."/>
            <person name="Wood G.E."/>
            <person name="Almeida N.F.Jr."/>
            <person name="Woo L."/>
            <person name="Chen Y."/>
            <person name="Paulsen I.T."/>
            <person name="Eisen J.A."/>
            <person name="Karp P.D."/>
            <person name="Bovee D.Sr."/>
            <person name="Chapman P."/>
            <person name="Clendenning J."/>
            <person name="Deatherage G."/>
            <person name="Gillet W."/>
            <person name="Grant C."/>
            <person name="Kutyavin T."/>
            <person name="Levy R."/>
            <person name="Li M.J."/>
            <person name="McClelland E."/>
            <person name="Palmieri A."/>
            <person name="Raymond C."/>
            <person name="Rouse G."/>
            <person name="Saenphimmachak C."/>
            <person name="Wu Z."/>
            <person name="Romero P."/>
            <person name="Gordon D."/>
            <person name="Zhang S."/>
            <person name="Yoo H."/>
            <person name="Tao Y."/>
            <person name="Biddle P."/>
            <person name="Jung M."/>
            <person name="Krespan W."/>
            <person name="Perry M."/>
            <person name="Gordon-Kamm B."/>
            <person name="Liao L."/>
            <person name="Kim S."/>
            <person name="Hendrick C."/>
            <person name="Zhao Z.Y."/>
            <person name="Dolan M."/>
            <person name="Chumley F."/>
            <person name="Tingey S.V."/>
            <person name="Tomb J.F."/>
            <person name="Gordon M.P."/>
            <person name="Olson M.V."/>
            <person name="Nester E.W."/>
        </authorList>
    </citation>
    <scope>NUCLEOTIDE SEQUENCE [LARGE SCALE GENOMIC DNA]</scope>
    <source>
        <strain evidence="2">C58 / ATCC 33970</strain>
    </source>
</reference>
<proteinExistence type="predicted"/>
<dbReference type="EnsemblBacteria" id="AAL42433">
    <property type="protein sequence ID" value="AAL42433"/>
    <property type="gene ID" value="Atu1427"/>
</dbReference>
<organism evidence="1 2">
    <name type="scientific">Agrobacterium fabrum (strain C58 / ATCC 33970)</name>
    <name type="common">Agrobacterium tumefaciens (strain C58)</name>
    <dbReference type="NCBI Taxonomy" id="176299"/>
    <lineage>
        <taxon>Bacteria</taxon>
        <taxon>Pseudomonadati</taxon>
        <taxon>Pseudomonadota</taxon>
        <taxon>Alphaproteobacteria</taxon>
        <taxon>Hyphomicrobiales</taxon>
        <taxon>Rhizobiaceae</taxon>
        <taxon>Rhizobium/Agrobacterium group</taxon>
        <taxon>Agrobacterium</taxon>
        <taxon>Agrobacterium tumefaciens complex</taxon>
    </lineage>
</organism>